<gene>
    <name evidence="3" type="ORF">UFOPK2373_00231</name>
</gene>
<dbReference type="Gene3D" id="3.40.605.10">
    <property type="entry name" value="Aldehyde Dehydrogenase, Chain A, domain 1"/>
    <property type="match status" value="1"/>
</dbReference>
<dbReference type="NCBIfam" id="NF006916">
    <property type="entry name" value="PRK09407.1"/>
    <property type="match status" value="1"/>
</dbReference>
<dbReference type="Pfam" id="PF00171">
    <property type="entry name" value="Aldedh"/>
    <property type="match status" value="1"/>
</dbReference>
<dbReference type="InterPro" id="IPR029510">
    <property type="entry name" value="Ald_DH_CS_GLU"/>
</dbReference>
<name>A0A6J6N295_9ZZZZ</name>
<keyword evidence="1" id="KW-0560">Oxidoreductase</keyword>
<dbReference type="PANTHER" id="PTHR11699">
    <property type="entry name" value="ALDEHYDE DEHYDROGENASE-RELATED"/>
    <property type="match status" value="1"/>
</dbReference>
<evidence type="ECO:0000313" key="3">
    <source>
        <dbReference type="EMBL" id="CAB4680720.1"/>
    </source>
</evidence>
<dbReference type="InterPro" id="IPR016161">
    <property type="entry name" value="Ald_DH/histidinol_DH"/>
</dbReference>
<organism evidence="3">
    <name type="scientific">freshwater metagenome</name>
    <dbReference type="NCBI Taxonomy" id="449393"/>
    <lineage>
        <taxon>unclassified sequences</taxon>
        <taxon>metagenomes</taxon>
        <taxon>ecological metagenomes</taxon>
    </lineage>
</organism>
<protein>
    <submittedName>
        <fullName evidence="3">Unannotated protein</fullName>
    </submittedName>
</protein>
<dbReference type="InterPro" id="IPR016162">
    <property type="entry name" value="Ald_DH_N"/>
</dbReference>
<dbReference type="InterPro" id="IPR015590">
    <property type="entry name" value="Aldehyde_DH_dom"/>
</dbReference>
<evidence type="ECO:0000256" key="1">
    <source>
        <dbReference type="ARBA" id="ARBA00023002"/>
    </source>
</evidence>
<reference evidence="3" key="1">
    <citation type="submission" date="2020-05" db="EMBL/GenBank/DDBJ databases">
        <authorList>
            <person name="Chiriac C."/>
            <person name="Salcher M."/>
            <person name="Ghai R."/>
            <person name="Kavagutti S V."/>
        </authorList>
    </citation>
    <scope>NUCLEOTIDE SEQUENCE</scope>
</reference>
<dbReference type="InterPro" id="IPR016163">
    <property type="entry name" value="Ald_DH_C"/>
</dbReference>
<dbReference type="AlphaFoldDB" id="A0A6J6N295"/>
<feature type="domain" description="Aldehyde dehydrogenase" evidence="2">
    <location>
        <begin position="19"/>
        <end position="472"/>
    </location>
</feature>
<dbReference type="SUPFAM" id="SSF53720">
    <property type="entry name" value="ALDH-like"/>
    <property type="match status" value="1"/>
</dbReference>
<sequence length="506" mass="53663">MSETSIAALIKHLGPTASSIGIANPNTGKVFYELPQHNAEQVATAVEAARDAQKSWGQTNPKLRAQFLYRLHDLILKEQDKLMDIVQLETGKARAHAFEEVAGGLGSARYYAKVGPKALKSNKTVAGVPILTKTWVNHVPVGVVGIITPWNYPLALCLLDVLPALMAGNAVVQKSDNQTTLTALYARHLAIKSGLDPKLWTIVAGDGATVGNALTDNADYIAFTGSAATGRLVGARAAARLIPFSLELGGKNPLIVLPSADLSKAAETLIGGAFGSAGQLCVSIERAYVPNNLKTEFEEILKEKVNKLKLGSSNDFSIDIGTLTGPNQLARVSGFVDDAVSKGAKVIAGAKALPDLGPYYYSPTVVTDVTSEMNMFKKEVFGPVIAVYGYDTIDEAVALANDTTEGLNASVVGNTREAKKVAARIMAGTVNINEGFRATFASLDTPMGGMKNSGHGRRNGVDGLLKYTESQAIGIHKGLLKFPSKGSQYNTMAPLLNVLSKIMRRL</sequence>
<dbReference type="Gene3D" id="3.40.309.10">
    <property type="entry name" value="Aldehyde Dehydrogenase, Chain A, domain 2"/>
    <property type="match status" value="1"/>
</dbReference>
<dbReference type="GO" id="GO:0016620">
    <property type="term" value="F:oxidoreductase activity, acting on the aldehyde or oxo group of donors, NAD or NADP as acceptor"/>
    <property type="evidence" value="ECO:0007669"/>
    <property type="project" value="InterPro"/>
</dbReference>
<proteinExistence type="predicted"/>
<dbReference type="PROSITE" id="PS00687">
    <property type="entry name" value="ALDEHYDE_DEHYDR_GLU"/>
    <property type="match status" value="1"/>
</dbReference>
<accession>A0A6J6N295</accession>
<evidence type="ECO:0000259" key="2">
    <source>
        <dbReference type="Pfam" id="PF00171"/>
    </source>
</evidence>
<dbReference type="EMBL" id="CAEZXL010000023">
    <property type="protein sequence ID" value="CAB4680720.1"/>
    <property type="molecule type" value="Genomic_DNA"/>
</dbReference>